<dbReference type="EMBL" id="JAAGAX010000013">
    <property type="protein sequence ID" value="KAF2294851.1"/>
    <property type="molecule type" value="Genomic_DNA"/>
</dbReference>
<reference evidence="1 2" key="1">
    <citation type="journal article" date="2020" name="Mol. Plant">
        <title>The Chromosome-Based Rubber Tree Genome Provides New Insights into Spurge Genome Evolution and Rubber Biosynthesis.</title>
        <authorList>
            <person name="Liu J."/>
            <person name="Shi C."/>
            <person name="Shi C.C."/>
            <person name="Li W."/>
            <person name="Zhang Q.J."/>
            <person name="Zhang Y."/>
            <person name="Li K."/>
            <person name="Lu H.F."/>
            <person name="Shi C."/>
            <person name="Zhu S.T."/>
            <person name="Xiao Z.Y."/>
            <person name="Nan H."/>
            <person name="Yue Y."/>
            <person name="Zhu X.G."/>
            <person name="Wu Y."/>
            <person name="Hong X.N."/>
            <person name="Fan G.Y."/>
            <person name="Tong Y."/>
            <person name="Zhang D."/>
            <person name="Mao C.L."/>
            <person name="Liu Y.L."/>
            <person name="Hao S.J."/>
            <person name="Liu W.Q."/>
            <person name="Lv M.Q."/>
            <person name="Zhang H.B."/>
            <person name="Liu Y."/>
            <person name="Hu-Tang G.R."/>
            <person name="Wang J.P."/>
            <person name="Wang J.H."/>
            <person name="Sun Y.H."/>
            <person name="Ni S.B."/>
            <person name="Chen W.B."/>
            <person name="Zhang X.C."/>
            <person name="Jiao Y.N."/>
            <person name="Eichler E.E."/>
            <person name="Li G.H."/>
            <person name="Liu X."/>
            <person name="Gao L.Z."/>
        </authorList>
    </citation>
    <scope>NUCLEOTIDE SEQUENCE [LARGE SCALE GENOMIC DNA]</scope>
    <source>
        <strain evidence="2">cv. GT1</strain>
        <tissue evidence="1">Leaf</tissue>
    </source>
</reference>
<evidence type="ECO:0000313" key="1">
    <source>
        <dbReference type="EMBL" id="KAF2294851.1"/>
    </source>
</evidence>
<gene>
    <name evidence="1" type="ORF">GH714_022648</name>
</gene>
<dbReference type="InterPro" id="IPR021109">
    <property type="entry name" value="Peptidase_aspartic_dom_sf"/>
</dbReference>
<protein>
    <submittedName>
        <fullName evidence="1">Uncharacterized protein</fullName>
    </submittedName>
</protein>
<evidence type="ECO:0000313" key="2">
    <source>
        <dbReference type="Proteomes" id="UP000467840"/>
    </source>
</evidence>
<dbReference type="AlphaFoldDB" id="A0A6A6L0L8"/>
<dbReference type="Gene3D" id="2.40.70.10">
    <property type="entry name" value="Acid Proteases"/>
    <property type="match status" value="1"/>
</dbReference>
<sequence>MPLEDIVKSLATNTMNFQKETGVSTQNLENQISQLAVSVSKLGAQGSGKLPSLPIKKPKENACAIVLRSYKEAEAPSKETLVEQKVNHRVQKEKVVDKNKEEEQEKEVHSKLTDISNACLDGVIEDVLVQVNELVFFTDFYTLDIEDNNSHNTAPILLGRPFLKTSKTKIDVHDGTLSMEFDGEILHFNIFEAMRYPTDMHSVCSLDVIEPLV</sequence>
<dbReference type="Proteomes" id="UP000467840">
    <property type="component" value="Chromosome 7"/>
</dbReference>
<proteinExistence type="predicted"/>
<accession>A0A6A6L0L8</accession>
<name>A0A6A6L0L8_HEVBR</name>
<comment type="caution">
    <text evidence="1">The sequence shown here is derived from an EMBL/GenBank/DDBJ whole genome shotgun (WGS) entry which is preliminary data.</text>
</comment>
<dbReference type="PANTHER" id="PTHR33067:SF15">
    <property type="entry name" value="RNA-DIRECTED DNA POLYMERASE"/>
    <property type="match status" value="1"/>
</dbReference>
<dbReference type="PANTHER" id="PTHR33067">
    <property type="entry name" value="RNA-DIRECTED DNA POLYMERASE-RELATED"/>
    <property type="match status" value="1"/>
</dbReference>
<organism evidence="1 2">
    <name type="scientific">Hevea brasiliensis</name>
    <name type="common">Para rubber tree</name>
    <name type="synonym">Siphonia brasiliensis</name>
    <dbReference type="NCBI Taxonomy" id="3981"/>
    <lineage>
        <taxon>Eukaryota</taxon>
        <taxon>Viridiplantae</taxon>
        <taxon>Streptophyta</taxon>
        <taxon>Embryophyta</taxon>
        <taxon>Tracheophyta</taxon>
        <taxon>Spermatophyta</taxon>
        <taxon>Magnoliopsida</taxon>
        <taxon>eudicotyledons</taxon>
        <taxon>Gunneridae</taxon>
        <taxon>Pentapetalae</taxon>
        <taxon>rosids</taxon>
        <taxon>fabids</taxon>
        <taxon>Malpighiales</taxon>
        <taxon>Euphorbiaceae</taxon>
        <taxon>Crotonoideae</taxon>
        <taxon>Micrandreae</taxon>
        <taxon>Hevea</taxon>
    </lineage>
</organism>
<keyword evidence="2" id="KW-1185">Reference proteome</keyword>